<dbReference type="SUPFAM" id="SSF53137">
    <property type="entry name" value="Translational machinery components"/>
    <property type="match status" value="1"/>
</dbReference>
<protein>
    <submittedName>
        <fullName evidence="6">Uncharacterized protein</fullName>
    </submittedName>
</protein>
<keyword evidence="5" id="KW-0687">Ribonucleoprotein</keyword>
<organism evidence="6">
    <name type="scientific">Timema tahoe</name>
    <dbReference type="NCBI Taxonomy" id="61484"/>
    <lineage>
        <taxon>Eukaryota</taxon>
        <taxon>Metazoa</taxon>
        <taxon>Ecdysozoa</taxon>
        <taxon>Arthropoda</taxon>
        <taxon>Hexapoda</taxon>
        <taxon>Insecta</taxon>
        <taxon>Pterygota</taxon>
        <taxon>Neoptera</taxon>
        <taxon>Polyneoptera</taxon>
        <taxon>Phasmatodea</taxon>
        <taxon>Timematodea</taxon>
        <taxon>Timematoidea</taxon>
        <taxon>Timematidae</taxon>
        <taxon>Timema</taxon>
    </lineage>
</organism>
<dbReference type="GO" id="GO:0008097">
    <property type="term" value="F:5S rRNA binding"/>
    <property type="evidence" value="ECO:0007669"/>
    <property type="project" value="TreeGrafter"/>
</dbReference>
<comment type="subcellular location">
    <subcellularLocation>
        <location evidence="1">Mitochondrion</location>
    </subcellularLocation>
</comment>
<dbReference type="GO" id="GO:0005840">
    <property type="term" value="C:ribosome"/>
    <property type="evidence" value="ECO:0007669"/>
    <property type="project" value="UniProtKB-KW"/>
</dbReference>
<gene>
    <name evidence="6" type="ORF">TTEB3V08_LOCUS5570</name>
</gene>
<evidence type="ECO:0000313" key="6">
    <source>
        <dbReference type="EMBL" id="CAD7457577.1"/>
    </source>
</evidence>
<sequence>MNQTIYWTVLGEIVEDERSGIGWTLLGEIVEDERSGIGWTLLGEIVEDERSGIGWTLLGEIVEDERSGIGWTLLGEIVEDERSGIGWTLLGEIVEDERSGIGWTLLGEIVEDERSGIGWTLLGEIVEDERLVLERLSRHIRASIVHQSGSAVVTASTAEWALNKFLYSTVDMAAYQSLARVFSQRCLESGITEVYCNMEAKPGSKVASFLSGVEQGGVVLSEPGRFRPHRPWNLNKPEKPWEVIE</sequence>
<dbReference type="InterPro" id="IPR057268">
    <property type="entry name" value="Ribosomal_L18"/>
</dbReference>
<dbReference type="PANTHER" id="PTHR12899:SF3">
    <property type="entry name" value="LARGE RIBOSOMAL SUBUNIT PROTEIN UL18M"/>
    <property type="match status" value="1"/>
</dbReference>
<accession>A0A7R9IFS8</accession>
<dbReference type="GO" id="GO:0005739">
    <property type="term" value="C:mitochondrion"/>
    <property type="evidence" value="ECO:0007669"/>
    <property type="project" value="UniProtKB-SubCell"/>
</dbReference>
<comment type="similarity">
    <text evidence="2">Belongs to the universal ribosomal protein uL18 family.</text>
</comment>
<evidence type="ECO:0000256" key="2">
    <source>
        <dbReference type="ARBA" id="ARBA00007116"/>
    </source>
</evidence>
<keyword evidence="4" id="KW-0496">Mitochondrion</keyword>
<reference evidence="6" key="1">
    <citation type="submission" date="2020-11" db="EMBL/GenBank/DDBJ databases">
        <authorList>
            <person name="Tran Van P."/>
        </authorList>
    </citation>
    <scope>NUCLEOTIDE SEQUENCE</scope>
</reference>
<evidence type="ECO:0000256" key="1">
    <source>
        <dbReference type="ARBA" id="ARBA00004173"/>
    </source>
</evidence>
<name>A0A7R9IFS8_9NEOP</name>
<evidence type="ECO:0000256" key="5">
    <source>
        <dbReference type="ARBA" id="ARBA00023274"/>
    </source>
</evidence>
<dbReference type="InterPro" id="IPR036967">
    <property type="entry name" value="Ribosomal_uS11_sf"/>
</dbReference>
<dbReference type="GO" id="GO:1990904">
    <property type="term" value="C:ribonucleoprotein complex"/>
    <property type="evidence" value="ECO:0007669"/>
    <property type="project" value="UniProtKB-KW"/>
</dbReference>
<dbReference type="Gene3D" id="3.30.420.80">
    <property type="entry name" value="Ribosomal protein S11"/>
    <property type="match status" value="1"/>
</dbReference>
<keyword evidence="3" id="KW-0689">Ribosomal protein</keyword>
<evidence type="ECO:0000256" key="4">
    <source>
        <dbReference type="ARBA" id="ARBA00023128"/>
    </source>
</evidence>
<dbReference type="EMBL" id="OE001788">
    <property type="protein sequence ID" value="CAD7457577.1"/>
    <property type="molecule type" value="Genomic_DNA"/>
</dbReference>
<proteinExistence type="inferred from homology"/>
<dbReference type="AlphaFoldDB" id="A0A7R9IFS8"/>
<dbReference type="CDD" id="cd00432">
    <property type="entry name" value="Ribosomal_L18_L5e"/>
    <property type="match status" value="1"/>
</dbReference>
<dbReference type="InterPro" id="IPR005484">
    <property type="entry name" value="Ribosomal_uL18_bac/plant/anim"/>
</dbReference>
<dbReference type="PANTHER" id="PTHR12899">
    <property type="entry name" value="39S RIBOSOMAL PROTEIN L18, MITOCHONDRIAL"/>
    <property type="match status" value="1"/>
</dbReference>
<dbReference type="GO" id="GO:0006412">
    <property type="term" value="P:translation"/>
    <property type="evidence" value="ECO:0007669"/>
    <property type="project" value="InterPro"/>
</dbReference>
<dbReference type="GO" id="GO:0003735">
    <property type="term" value="F:structural constituent of ribosome"/>
    <property type="evidence" value="ECO:0007669"/>
    <property type="project" value="InterPro"/>
</dbReference>
<evidence type="ECO:0000256" key="3">
    <source>
        <dbReference type="ARBA" id="ARBA00022980"/>
    </source>
</evidence>